<dbReference type="InterPro" id="IPR016187">
    <property type="entry name" value="CTDL_fold"/>
</dbReference>
<dbReference type="AlphaFoldDB" id="A0A668AQ53"/>
<evidence type="ECO:0000259" key="3">
    <source>
        <dbReference type="PROSITE" id="PS50041"/>
    </source>
</evidence>
<dbReference type="InterPro" id="IPR050111">
    <property type="entry name" value="C-type_lectin/snaclec_domain"/>
</dbReference>
<dbReference type="InterPro" id="IPR033989">
    <property type="entry name" value="CD209-like_CTLD"/>
</dbReference>
<organism evidence="4 5">
    <name type="scientific">Myripristis murdjan</name>
    <name type="common">pinecone soldierfish</name>
    <dbReference type="NCBI Taxonomy" id="586833"/>
    <lineage>
        <taxon>Eukaryota</taxon>
        <taxon>Metazoa</taxon>
        <taxon>Chordata</taxon>
        <taxon>Craniata</taxon>
        <taxon>Vertebrata</taxon>
        <taxon>Euteleostomi</taxon>
        <taxon>Actinopterygii</taxon>
        <taxon>Neopterygii</taxon>
        <taxon>Teleostei</taxon>
        <taxon>Neoteleostei</taxon>
        <taxon>Acanthomorphata</taxon>
        <taxon>Holocentriformes</taxon>
        <taxon>Holocentridae</taxon>
        <taxon>Myripristis</taxon>
    </lineage>
</organism>
<dbReference type="CDD" id="cd03590">
    <property type="entry name" value="CLECT_DC-SIGN_like"/>
    <property type="match status" value="1"/>
</dbReference>
<evidence type="ECO:0000313" key="5">
    <source>
        <dbReference type="Proteomes" id="UP000472263"/>
    </source>
</evidence>
<evidence type="ECO:0000313" key="4">
    <source>
        <dbReference type="Ensembl" id="ENSMMDP00005047196.1"/>
    </source>
</evidence>
<proteinExistence type="predicted"/>
<dbReference type="Ensembl" id="ENSMMDT00005048135.1">
    <property type="protein sequence ID" value="ENSMMDP00005047196.1"/>
    <property type="gene ID" value="ENSMMDG00005021536.1"/>
</dbReference>
<dbReference type="Proteomes" id="UP000472263">
    <property type="component" value="Chromosome 1"/>
</dbReference>
<reference evidence="4" key="3">
    <citation type="submission" date="2025-09" db="UniProtKB">
        <authorList>
            <consortium name="Ensembl"/>
        </authorList>
    </citation>
    <scope>IDENTIFICATION</scope>
</reference>
<feature type="domain" description="C-type lectin" evidence="3">
    <location>
        <begin position="57"/>
        <end position="171"/>
    </location>
</feature>
<dbReference type="InterPro" id="IPR018378">
    <property type="entry name" value="C-type_lectin_CS"/>
</dbReference>
<keyword evidence="1" id="KW-0430">Lectin</keyword>
<dbReference type="PROSITE" id="PS50041">
    <property type="entry name" value="C_TYPE_LECTIN_2"/>
    <property type="match status" value="1"/>
</dbReference>
<dbReference type="InterPro" id="IPR016186">
    <property type="entry name" value="C-type_lectin-like/link_sf"/>
</dbReference>
<protein>
    <recommendedName>
        <fullName evidence="3">C-type lectin domain-containing protein</fullName>
    </recommendedName>
</protein>
<keyword evidence="2" id="KW-1015">Disulfide bond</keyword>
<dbReference type="InParanoid" id="A0A668AQ53"/>
<dbReference type="PROSITE" id="PS00615">
    <property type="entry name" value="C_TYPE_LECTIN_1"/>
    <property type="match status" value="1"/>
</dbReference>
<dbReference type="InterPro" id="IPR001304">
    <property type="entry name" value="C-type_lectin-like"/>
</dbReference>
<dbReference type="SUPFAM" id="SSF56436">
    <property type="entry name" value="C-type lectin-like"/>
    <property type="match status" value="1"/>
</dbReference>
<dbReference type="Gene3D" id="3.10.100.10">
    <property type="entry name" value="Mannose-Binding Protein A, subunit A"/>
    <property type="match status" value="1"/>
</dbReference>
<accession>A0A668AQ53</accession>
<reference evidence="4" key="2">
    <citation type="submission" date="2025-08" db="UniProtKB">
        <authorList>
            <consortium name="Ensembl"/>
        </authorList>
    </citation>
    <scope>IDENTIFICATION</scope>
</reference>
<evidence type="ECO:0000256" key="2">
    <source>
        <dbReference type="ARBA" id="ARBA00023157"/>
    </source>
</evidence>
<dbReference type="Pfam" id="PF00059">
    <property type="entry name" value="Lectin_C"/>
    <property type="match status" value="1"/>
</dbReference>
<name>A0A668AQ53_9TELE</name>
<dbReference type="PANTHER" id="PTHR22803">
    <property type="entry name" value="MANNOSE, PHOSPHOLIPASE, LECTIN RECEPTOR RELATED"/>
    <property type="match status" value="1"/>
</dbReference>
<reference evidence="4" key="1">
    <citation type="submission" date="2019-06" db="EMBL/GenBank/DDBJ databases">
        <authorList>
            <consortium name="Wellcome Sanger Institute Data Sharing"/>
        </authorList>
    </citation>
    <scope>NUCLEOTIDE SEQUENCE [LARGE SCALE GENOMIC DNA]</scope>
</reference>
<evidence type="ECO:0000256" key="1">
    <source>
        <dbReference type="ARBA" id="ARBA00022734"/>
    </source>
</evidence>
<dbReference type="GO" id="GO:0030246">
    <property type="term" value="F:carbohydrate binding"/>
    <property type="evidence" value="ECO:0007669"/>
    <property type="project" value="UniProtKB-KW"/>
</dbReference>
<sequence>NKKIYTYRTHTHTRLTVNKQKTQTVNMASYIPVLSARIPPTVQSRFCQRCPENWMEINSRCYFLSRGSKSWKESRADCQSKDADLVIISSGEEQRFITGLKDRAWIGLTDEENEGIWKWVDGTAPAKTYWHHQQPDNFLKKEHCVEAVQSYGELHTWNDLDCSTRRHWICEKSVV</sequence>
<dbReference type="GeneTree" id="ENSGT01030000234575"/>
<dbReference type="SMART" id="SM00034">
    <property type="entry name" value="CLECT"/>
    <property type="match status" value="1"/>
</dbReference>
<keyword evidence="5" id="KW-1185">Reference proteome</keyword>